<organism evidence="3 4">
    <name type="scientific">Simiduia curdlanivorans</name>
    <dbReference type="NCBI Taxonomy" id="1492769"/>
    <lineage>
        <taxon>Bacteria</taxon>
        <taxon>Pseudomonadati</taxon>
        <taxon>Pseudomonadota</taxon>
        <taxon>Gammaproteobacteria</taxon>
        <taxon>Cellvibrionales</taxon>
        <taxon>Cellvibrionaceae</taxon>
        <taxon>Simiduia</taxon>
    </lineage>
</organism>
<keyword evidence="4" id="KW-1185">Reference proteome</keyword>
<dbReference type="Proteomes" id="UP001595840">
    <property type="component" value="Unassembled WGS sequence"/>
</dbReference>
<evidence type="ECO:0000256" key="2">
    <source>
        <dbReference type="SAM" id="SignalP"/>
    </source>
</evidence>
<evidence type="ECO:0000313" key="3">
    <source>
        <dbReference type="EMBL" id="MFC4362953.1"/>
    </source>
</evidence>
<dbReference type="RefSeq" id="WP_290264941.1">
    <property type="nucleotide sequence ID" value="NZ_JAUFQG010000006.1"/>
</dbReference>
<accession>A0ABV8V520</accession>
<evidence type="ECO:0000256" key="1">
    <source>
        <dbReference type="SAM" id="MobiDB-lite"/>
    </source>
</evidence>
<gene>
    <name evidence="3" type="ORF">ACFOX3_11620</name>
</gene>
<dbReference type="EMBL" id="JBHSCX010000013">
    <property type="protein sequence ID" value="MFC4362953.1"/>
    <property type="molecule type" value="Genomic_DNA"/>
</dbReference>
<evidence type="ECO:0000313" key="4">
    <source>
        <dbReference type="Proteomes" id="UP001595840"/>
    </source>
</evidence>
<comment type="caution">
    <text evidence="3">The sequence shown here is derived from an EMBL/GenBank/DDBJ whole genome shotgun (WGS) entry which is preliminary data.</text>
</comment>
<protein>
    <submittedName>
        <fullName evidence="3">Uncharacterized protein</fullName>
    </submittedName>
</protein>
<reference evidence="4" key="1">
    <citation type="journal article" date="2019" name="Int. J. Syst. Evol. Microbiol.">
        <title>The Global Catalogue of Microorganisms (GCM) 10K type strain sequencing project: providing services to taxonomists for standard genome sequencing and annotation.</title>
        <authorList>
            <consortium name="The Broad Institute Genomics Platform"/>
            <consortium name="The Broad Institute Genome Sequencing Center for Infectious Disease"/>
            <person name="Wu L."/>
            <person name="Ma J."/>
        </authorList>
    </citation>
    <scope>NUCLEOTIDE SEQUENCE [LARGE SCALE GENOMIC DNA]</scope>
    <source>
        <strain evidence="4">CECT 8570</strain>
    </source>
</reference>
<feature type="signal peptide" evidence="2">
    <location>
        <begin position="1"/>
        <end position="24"/>
    </location>
</feature>
<feature type="region of interest" description="Disordered" evidence="1">
    <location>
        <begin position="60"/>
        <end position="85"/>
    </location>
</feature>
<keyword evidence="2" id="KW-0732">Signal</keyword>
<proteinExistence type="predicted"/>
<sequence>MHRKRTNRMAKSLAALFLIAAALAGNSSRADISSRADKSANGAWLLVDNFEDGKQFSRWEKRDAGNETDPYQPNPQVTERRKAANGNHYLIKKPAPEGVLGNRKALSFLPLPQAIAVGETYTLFTRINVEYFPNNHVFGLSSYLPEDIVKLGYDALEPSLRVTDKTESDGSKNKGALMVKTDRGYAAVVNPVTQQDAQPLQQNTWYDIWYVVDNARKIAGGQRYDVYIRGGEFTEQTKVYSGASFRIQREQPLIYFLTNCNTGPKEQPYGNGGLRYDDIYMAKGLHLSNPIQGI</sequence>
<name>A0ABV8V520_9GAMM</name>
<feature type="chain" id="PRO_5047264170" evidence="2">
    <location>
        <begin position="25"/>
        <end position="294"/>
    </location>
</feature>